<dbReference type="Gene3D" id="1.10.260.40">
    <property type="entry name" value="lambda repressor-like DNA-binding domains"/>
    <property type="match status" value="1"/>
</dbReference>
<dbReference type="PROSITE" id="PS50943">
    <property type="entry name" value="HTH_CROC1"/>
    <property type="match status" value="1"/>
</dbReference>
<dbReference type="InterPro" id="IPR001387">
    <property type="entry name" value="Cro/C1-type_HTH"/>
</dbReference>
<evidence type="ECO:0000256" key="1">
    <source>
        <dbReference type="ARBA" id="ARBA00010886"/>
    </source>
</evidence>
<keyword evidence="5" id="KW-0418">Kinase</keyword>
<evidence type="ECO:0000256" key="5">
    <source>
        <dbReference type="ARBA" id="ARBA00022777"/>
    </source>
</evidence>
<dbReference type="SMART" id="SM00530">
    <property type="entry name" value="HTH_XRE"/>
    <property type="match status" value="1"/>
</dbReference>
<dbReference type="InterPro" id="IPR008271">
    <property type="entry name" value="Ser/Thr_kinase_AS"/>
</dbReference>
<feature type="compositionally biased region" description="Low complexity" evidence="8">
    <location>
        <begin position="700"/>
        <end position="732"/>
    </location>
</feature>
<dbReference type="SUPFAM" id="SSF47413">
    <property type="entry name" value="lambda repressor-like DNA-binding domains"/>
    <property type="match status" value="1"/>
</dbReference>
<evidence type="ECO:0000313" key="12">
    <source>
        <dbReference type="Proteomes" id="UP000017984"/>
    </source>
</evidence>
<organism evidence="11 12">
    <name type="scientific">Streptomyces roseochromogenus subsp. oscitans DS 12.976</name>
    <dbReference type="NCBI Taxonomy" id="1352936"/>
    <lineage>
        <taxon>Bacteria</taxon>
        <taxon>Bacillati</taxon>
        <taxon>Actinomycetota</taxon>
        <taxon>Actinomycetes</taxon>
        <taxon>Kitasatosporales</taxon>
        <taxon>Streptomycetaceae</taxon>
        <taxon>Streptomyces</taxon>
    </lineage>
</organism>
<dbReference type="Proteomes" id="UP000017984">
    <property type="component" value="Chromosome"/>
</dbReference>
<dbReference type="HOGENOM" id="CLU_297699_0_0_11"/>
<feature type="binding site" evidence="7">
    <location>
        <position position="400"/>
    </location>
    <ligand>
        <name>ATP</name>
        <dbReference type="ChEBI" id="CHEBI:30616"/>
    </ligand>
</feature>
<dbReference type="InterPro" id="IPR011009">
    <property type="entry name" value="Kinase-like_dom_sf"/>
</dbReference>
<dbReference type="Pfam" id="PF00069">
    <property type="entry name" value="Pkinase"/>
    <property type="match status" value="1"/>
</dbReference>
<keyword evidence="4 7" id="KW-0547">Nucleotide-binding</keyword>
<evidence type="ECO:0000256" key="7">
    <source>
        <dbReference type="PROSITE-ProRule" id="PRU10141"/>
    </source>
</evidence>
<dbReference type="InterPro" id="IPR050660">
    <property type="entry name" value="NEK_Ser/Thr_kinase"/>
</dbReference>
<evidence type="ECO:0000256" key="3">
    <source>
        <dbReference type="ARBA" id="ARBA00022679"/>
    </source>
</evidence>
<protein>
    <recommendedName>
        <fullName evidence="2">non-specific serine/threonine protein kinase</fullName>
        <ecNumber evidence="2">2.7.11.1</ecNumber>
    </recommendedName>
</protein>
<dbReference type="EC" id="2.7.11.1" evidence="2"/>
<dbReference type="PROSITE" id="PS00107">
    <property type="entry name" value="PROTEIN_KINASE_ATP"/>
    <property type="match status" value="1"/>
</dbReference>
<name>V6JFE8_STRRC</name>
<dbReference type="PROSITE" id="PS00108">
    <property type="entry name" value="PROTEIN_KINASE_ST"/>
    <property type="match status" value="1"/>
</dbReference>
<accession>V6JFE8</accession>
<dbReference type="GO" id="GO:0004674">
    <property type="term" value="F:protein serine/threonine kinase activity"/>
    <property type="evidence" value="ECO:0007669"/>
    <property type="project" value="UniProtKB-EC"/>
</dbReference>
<feature type="domain" description="HTH cro/C1-type" evidence="10">
    <location>
        <begin position="33"/>
        <end position="75"/>
    </location>
</feature>
<dbReference type="OrthoDB" id="4250523at2"/>
<dbReference type="InterPro" id="IPR010982">
    <property type="entry name" value="Lambda_DNA-bd_dom_sf"/>
</dbReference>
<dbReference type="EMBL" id="AWQX01000391">
    <property type="protein sequence ID" value="EST18423.1"/>
    <property type="molecule type" value="Genomic_DNA"/>
</dbReference>
<dbReference type="PATRIC" id="fig|1352936.5.peg.9288"/>
<comment type="caution">
    <text evidence="11">The sequence shown here is derived from an EMBL/GenBank/DDBJ whole genome shotgun (WGS) entry which is preliminary data.</text>
</comment>
<evidence type="ECO:0000256" key="4">
    <source>
        <dbReference type="ARBA" id="ARBA00022741"/>
    </source>
</evidence>
<dbReference type="GO" id="GO:0003677">
    <property type="term" value="F:DNA binding"/>
    <property type="evidence" value="ECO:0007669"/>
    <property type="project" value="InterPro"/>
</dbReference>
<dbReference type="InterPro" id="IPR017441">
    <property type="entry name" value="Protein_kinase_ATP_BS"/>
</dbReference>
<evidence type="ECO:0000256" key="8">
    <source>
        <dbReference type="SAM" id="MobiDB-lite"/>
    </source>
</evidence>
<dbReference type="SUPFAM" id="SSF56112">
    <property type="entry name" value="Protein kinase-like (PK-like)"/>
    <property type="match status" value="1"/>
</dbReference>
<dbReference type="AlphaFoldDB" id="V6JFE8"/>
<keyword evidence="3" id="KW-0808">Transferase</keyword>
<keyword evidence="6 7" id="KW-0067">ATP-binding</keyword>
<sequence length="1011" mass="105071">MGRRESPVPDGPLHGFAQDLRDLRAAAGAPTYRELARRARYSPSALSDAAAGRRLPTLDVTLALAAALGGDVDAWRARWEELDARLRATHPELVEDPVESQDGIPAAQALLGHTADLPPAMGAGPEADAAAEAAPRPEESQADPRPAIRQLVQAGEFERAAEATETWEQHAVRTYGTDSTEAAGWAEIRADIARAAGDMEEATRWWLTAAGRRLAVGPAYDSEAADAARGAHWCWERVDDPAEARALGEALTALLRQVPGLDPRHLPAVQERLDALADTGAADASDSAGPRTPAPHLPHTDLAAADGSRLHPNASEPGARLQPGSRPDLAAQPSATPSPIPRRDTSGQQPTGADFPVVEPLRKEDPKRIGGFRLLGRLGTGAMGQVFFGVSASGRLVAVKVIRGEFAQDATFRRRFAAEIATARRVQGPYTPAVVDADADAERPWLATTYISGPSLAEAVRADGPLAPAVVRALAAGIAEALVAIHGVGVLHRDLKPSNILLDGDGPKVIDFGVARAADHTQLTSAGVWLGTVPYMSPEQVEGRPLGPPCDVFSLGCLLAYAATGLTPFGEGSAGEVAARITNDAPDPAALAVGDDRLRDLITRCLDKDPGRRPTPKQIIAACADGQPHSDWLPAALAARIARRETGLSEVLAQAARKRTVVRLKVSTVPLILALALAVVLVLTTNRGGSTLDAPPPAPSVSGTGSAGPTSTSTGSPAASARASASASAGDASAGGPGYQTVFENRPVSLKDHDSFIDLMTGQVVTGSRYWMLGTDSGGDSKGAFELQDATDAYVAGSGPITPEQCAAGVAHQPAGPALHFAQVPLGSWFCLRWRLTGDIAVLKLSGTDTGSFGADVALTYYRHAPASATPGAIPGPADPHYRELYAARPLTQPDADTSFELTGGRLASAGAWLLSTDAGGDSKGAFEPQGTSDAYISGTAPLTPARCALGVAQQPVTKVHFPQVPAGTWFCVRSKDTGDIAVIEVLNTDDHDWTTTIAITAYKPATGGGS</sequence>
<dbReference type="CDD" id="cd14014">
    <property type="entry name" value="STKc_PknB_like"/>
    <property type="match status" value="1"/>
</dbReference>
<dbReference type="Gene3D" id="1.10.510.10">
    <property type="entry name" value="Transferase(Phosphotransferase) domain 1"/>
    <property type="match status" value="1"/>
</dbReference>
<reference evidence="11 12" key="1">
    <citation type="journal article" date="2014" name="Genome Announc.">
        <title>Draft Genome Sequence of Streptomyces roseochromogenes subsp. oscitans DS 12.976, Producer of the Aminocoumarin Antibiotic Clorobiocin.</title>
        <authorList>
            <person name="Ruckert C."/>
            <person name="Kalinowski J."/>
            <person name="Heide L."/>
            <person name="Apel A.K."/>
        </authorList>
    </citation>
    <scope>NUCLEOTIDE SEQUENCE [LARGE SCALE GENOMIC DNA]</scope>
    <source>
        <strain evidence="11 12">DS 12.976</strain>
    </source>
</reference>
<dbReference type="CDD" id="cd00093">
    <property type="entry name" value="HTH_XRE"/>
    <property type="match status" value="1"/>
</dbReference>
<dbReference type="InterPro" id="IPR000719">
    <property type="entry name" value="Prot_kinase_dom"/>
</dbReference>
<dbReference type="Gene3D" id="3.30.200.20">
    <property type="entry name" value="Phosphorylase Kinase, domain 1"/>
    <property type="match status" value="1"/>
</dbReference>
<evidence type="ECO:0000256" key="2">
    <source>
        <dbReference type="ARBA" id="ARBA00012513"/>
    </source>
</evidence>
<dbReference type="PROSITE" id="PS50011">
    <property type="entry name" value="PROTEIN_KINASE_DOM"/>
    <property type="match status" value="1"/>
</dbReference>
<proteinExistence type="inferred from homology"/>
<dbReference type="Pfam" id="PF13560">
    <property type="entry name" value="HTH_31"/>
    <property type="match status" value="1"/>
</dbReference>
<dbReference type="STRING" id="1352936.M878_44715"/>
<dbReference type="SMART" id="SM00220">
    <property type="entry name" value="S_TKc"/>
    <property type="match status" value="1"/>
</dbReference>
<dbReference type="RefSeq" id="WP_023553753.1">
    <property type="nucleotide sequence ID" value="NZ_CM002285.1"/>
</dbReference>
<comment type="similarity">
    <text evidence="1">Belongs to the protein kinase superfamily. NEK Ser/Thr protein kinase family. NIMA subfamily.</text>
</comment>
<evidence type="ECO:0000256" key="6">
    <source>
        <dbReference type="ARBA" id="ARBA00022840"/>
    </source>
</evidence>
<evidence type="ECO:0000259" key="9">
    <source>
        <dbReference type="PROSITE" id="PS50011"/>
    </source>
</evidence>
<keyword evidence="12" id="KW-1185">Reference proteome</keyword>
<dbReference type="GO" id="GO:0005524">
    <property type="term" value="F:ATP binding"/>
    <property type="evidence" value="ECO:0007669"/>
    <property type="project" value="UniProtKB-UniRule"/>
</dbReference>
<evidence type="ECO:0000313" key="11">
    <source>
        <dbReference type="EMBL" id="EST18423.1"/>
    </source>
</evidence>
<dbReference type="PANTHER" id="PTHR43671:SF13">
    <property type="entry name" value="SERINE_THREONINE-PROTEIN KINASE NEK2"/>
    <property type="match status" value="1"/>
</dbReference>
<gene>
    <name evidence="11" type="ORF">M878_44715</name>
</gene>
<feature type="region of interest" description="Disordered" evidence="8">
    <location>
        <begin position="120"/>
        <end position="145"/>
    </location>
</feature>
<feature type="domain" description="Protein kinase" evidence="9">
    <location>
        <begin position="372"/>
        <end position="633"/>
    </location>
</feature>
<feature type="compositionally biased region" description="Low complexity" evidence="8">
    <location>
        <begin position="120"/>
        <end position="134"/>
    </location>
</feature>
<evidence type="ECO:0000259" key="10">
    <source>
        <dbReference type="PROSITE" id="PS50943"/>
    </source>
</evidence>
<feature type="compositionally biased region" description="Low complexity" evidence="8">
    <location>
        <begin position="278"/>
        <end position="289"/>
    </location>
</feature>
<feature type="region of interest" description="Disordered" evidence="8">
    <location>
        <begin position="278"/>
        <end position="359"/>
    </location>
</feature>
<dbReference type="PANTHER" id="PTHR43671">
    <property type="entry name" value="SERINE/THREONINE-PROTEIN KINASE NEK"/>
    <property type="match status" value="1"/>
</dbReference>
<feature type="region of interest" description="Disordered" evidence="8">
    <location>
        <begin position="688"/>
        <end position="738"/>
    </location>
</feature>